<keyword evidence="4" id="KW-0804">Transcription</keyword>
<dbReference type="GO" id="GO:0016592">
    <property type="term" value="C:mediator complex"/>
    <property type="evidence" value="ECO:0007669"/>
    <property type="project" value="InterPro"/>
</dbReference>
<evidence type="ECO:0000256" key="4">
    <source>
        <dbReference type="ARBA" id="ARBA00023163"/>
    </source>
</evidence>
<dbReference type="PANTHER" id="PTHR12434">
    <property type="entry name" value="MEDIATOR OF RNA POLYMERASE II TRANSCRIPTION SUBUNIT 22"/>
    <property type="match status" value="1"/>
</dbReference>
<dbReference type="GO" id="GO:0003712">
    <property type="term" value="F:transcription coregulator activity"/>
    <property type="evidence" value="ECO:0007669"/>
    <property type="project" value="InterPro"/>
</dbReference>
<dbReference type="AlphaFoldDB" id="A0A4V3SJS5"/>
<dbReference type="FunCoup" id="A0A4V3SJS5">
    <property type="interactions" value="117"/>
</dbReference>
<dbReference type="OrthoDB" id="203279at2759"/>
<dbReference type="EMBL" id="ML220112">
    <property type="protein sequence ID" value="TGZ85095.1"/>
    <property type="molecule type" value="Genomic_DNA"/>
</dbReference>
<evidence type="ECO:0000313" key="7">
    <source>
        <dbReference type="Proteomes" id="UP000298138"/>
    </source>
</evidence>
<keyword evidence="3" id="KW-0805">Transcription regulation</keyword>
<evidence type="ECO:0000256" key="2">
    <source>
        <dbReference type="ARBA" id="ARBA00005942"/>
    </source>
</evidence>
<evidence type="ECO:0000256" key="1">
    <source>
        <dbReference type="ARBA" id="ARBA00004123"/>
    </source>
</evidence>
<sequence length="136" mass="15360">MSSSTTEPTGQSYRILQNRINTNTEILYKRYENILSLVPMTIERRDVEGRVIGHDKKDKTLTMAETFQMETHASAMIRAAEDLLALTKSLKEAWIFGQIGGDEEVVKKIRAEADQDAEIVGENLLEKVTKEVVGDF</sequence>
<comment type="similarity">
    <text evidence="2">Belongs to the Mediator complex subunit 22 family.</text>
</comment>
<name>A0A4V3SJS5_9PEZI</name>
<dbReference type="Proteomes" id="UP000298138">
    <property type="component" value="Unassembled WGS sequence"/>
</dbReference>
<dbReference type="Gene3D" id="6.10.280.160">
    <property type="entry name" value="Mediator of RNA polymerase II transcription subunit 22"/>
    <property type="match status" value="1"/>
</dbReference>
<dbReference type="Pfam" id="PF06179">
    <property type="entry name" value="Med22"/>
    <property type="match status" value="1"/>
</dbReference>
<dbReference type="GO" id="GO:0006357">
    <property type="term" value="P:regulation of transcription by RNA polymerase II"/>
    <property type="evidence" value="ECO:0007669"/>
    <property type="project" value="InterPro"/>
</dbReference>
<evidence type="ECO:0000256" key="5">
    <source>
        <dbReference type="ARBA" id="ARBA00023242"/>
    </source>
</evidence>
<reference evidence="6 7" key="1">
    <citation type="submission" date="2019-04" db="EMBL/GenBank/DDBJ databases">
        <title>Comparative genomics and transcriptomics to analyze fruiting body development in filamentous ascomycetes.</title>
        <authorList>
            <consortium name="DOE Joint Genome Institute"/>
            <person name="Lutkenhaus R."/>
            <person name="Traeger S."/>
            <person name="Breuer J."/>
            <person name="Kuo A."/>
            <person name="Lipzen A."/>
            <person name="Pangilinan J."/>
            <person name="Dilworth D."/>
            <person name="Sandor L."/>
            <person name="Poggeler S."/>
            <person name="Barry K."/>
            <person name="Grigoriev I.V."/>
            <person name="Nowrousian M."/>
        </authorList>
    </citation>
    <scope>NUCLEOTIDE SEQUENCE [LARGE SCALE GENOMIC DNA]</scope>
    <source>
        <strain evidence="6 7">CBS 389.68</strain>
    </source>
</reference>
<dbReference type="PANTHER" id="PTHR12434:SF6">
    <property type="entry name" value="MEDIATOR OF RNA POLYMERASE II TRANSCRIPTION SUBUNIT 22"/>
    <property type="match status" value="1"/>
</dbReference>
<protein>
    <submittedName>
        <fullName evidence="6">Uncharacterized protein</fullName>
    </submittedName>
</protein>
<accession>A0A4V3SJS5</accession>
<comment type="subcellular location">
    <subcellularLocation>
        <location evidence="1">Nucleus</location>
    </subcellularLocation>
</comment>
<organism evidence="6 7">
    <name type="scientific">Ascodesmis nigricans</name>
    <dbReference type="NCBI Taxonomy" id="341454"/>
    <lineage>
        <taxon>Eukaryota</taxon>
        <taxon>Fungi</taxon>
        <taxon>Dikarya</taxon>
        <taxon>Ascomycota</taxon>
        <taxon>Pezizomycotina</taxon>
        <taxon>Pezizomycetes</taxon>
        <taxon>Pezizales</taxon>
        <taxon>Ascodesmidaceae</taxon>
        <taxon>Ascodesmis</taxon>
    </lineage>
</organism>
<dbReference type="InterPro" id="IPR009332">
    <property type="entry name" value="Med22"/>
</dbReference>
<keyword evidence="7" id="KW-1185">Reference proteome</keyword>
<keyword evidence="5" id="KW-0539">Nucleus</keyword>
<gene>
    <name evidence="6" type="ORF">EX30DRAFT_337504</name>
</gene>
<proteinExistence type="inferred from homology"/>
<evidence type="ECO:0000256" key="3">
    <source>
        <dbReference type="ARBA" id="ARBA00023015"/>
    </source>
</evidence>
<dbReference type="STRING" id="341454.A0A4V3SJS5"/>
<evidence type="ECO:0000313" key="6">
    <source>
        <dbReference type="EMBL" id="TGZ85095.1"/>
    </source>
</evidence>
<dbReference type="InParanoid" id="A0A4V3SJS5"/>